<keyword evidence="2" id="KW-1185">Reference proteome</keyword>
<feature type="non-terminal residue" evidence="1">
    <location>
        <position position="230"/>
    </location>
</feature>
<dbReference type="AlphaFoldDB" id="A0A9W7ZR56"/>
<sequence>MSESNQQSQEYTDAFEQTSDLVELFVDSNPGIYQGLSENGHNDRWFATHLDHRVGYIAEKLSQICDHIFLPLLENDSNSSVDWDYLDEVTGFIVEELIWASNYVQQRLSNAAPTLIEQAELDEEIDTHVKETPQIKRFLYLSNTENNAGQVDSLNLRIDRSVRELANAGYYSRWSPSRDITAIPIQQLDWKEYYYSMCLSRIILFDILLHTILEKLIDFLAKDLFGNGYR</sequence>
<accession>A0A9W7ZR56</accession>
<name>A0A9W7ZR56_9FUNG</name>
<comment type="caution">
    <text evidence="1">The sequence shown here is derived from an EMBL/GenBank/DDBJ whole genome shotgun (WGS) entry which is preliminary data.</text>
</comment>
<evidence type="ECO:0000313" key="1">
    <source>
        <dbReference type="EMBL" id="KAJ1914296.1"/>
    </source>
</evidence>
<protein>
    <submittedName>
        <fullName evidence="1">Uncharacterized protein</fullName>
    </submittedName>
</protein>
<gene>
    <name evidence="1" type="ORF">H4219_004852</name>
</gene>
<evidence type="ECO:0000313" key="2">
    <source>
        <dbReference type="Proteomes" id="UP001150538"/>
    </source>
</evidence>
<dbReference type="EMBL" id="JANBPU010000206">
    <property type="protein sequence ID" value="KAJ1914296.1"/>
    <property type="molecule type" value="Genomic_DNA"/>
</dbReference>
<proteinExistence type="predicted"/>
<reference evidence="1" key="1">
    <citation type="submission" date="2022-07" db="EMBL/GenBank/DDBJ databases">
        <title>Phylogenomic reconstructions and comparative analyses of Kickxellomycotina fungi.</title>
        <authorList>
            <person name="Reynolds N.K."/>
            <person name="Stajich J.E."/>
            <person name="Barry K."/>
            <person name="Grigoriev I.V."/>
            <person name="Crous P."/>
            <person name="Smith M.E."/>
        </authorList>
    </citation>
    <scope>NUCLEOTIDE SEQUENCE</scope>
    <source>
        <strain evidence="1">NBRC 100468</strain>
    </source>
</reference>
<organism evidence="1 2">
    <name type="scientific">Mycoemilia scoparia</name>
    <dbReference type="NCBI Taxonomy" id="417184"/>
    <lineage>
        <taxon>Eukaryota</taxon>
        <taxon>Fungi</taxon>
        <taxon>Fungi incertae sedis</taxon>
        <taxon>Zoopagomycota</taxon>
        <taxon>Kickxellomycotina</taxon>
        <taxon>Kickxellomycetes</taxon>
        <taxon>Kickxellales</taxon>
        <taxon>Kickxellaceae</taxon>
        <taxon>Mycoemilia</taxon>
    </lineage>
</organism>
<dbReference type="Proteomes" id="UP001150538">
    <property type="component" value="Unassembled WGS sequence"/>
</dbReference>